<gene>
    <name evidence="2" type="ORF">CUROG_00790</name>
</gene>
<accession>A0A5J6Z5T3</accession>
<evidence type="ECO:0000256" key="1">
    <source>
        <dbReference type="SAM" id="Phobius"/>
    </source>
</evidence>
<feature type="transmembrane region" description="Helical" evidence="1">
    <location>
        <begin position="359"/>
        <end position="383"/>
    </location>
</feature>
<feature type="transmembrane region" description="Helical" evidence="1">
    <location>
        <begin position="284"/>
        <end position="304"/>
    </location>
</feature>
<feature type="transmembrane region" description="Helical" evidence="1">
    <location>
        <begin position="110"/>
        <end position="135"/>
    </location>
</feature>
<evidence type="ECO:0000313" key="2">
    <source>
        <dbReference type="EMBL" id="QFQ01562.1"/>
    </source>
</evidence>
<keyword evidence="3" id="KW-1185">Reference proteome</keyword>
<reference evidence="3" key="1">
    <citation type="submission" date="2019-10" db="EMBL/GenBank/DDBJ databases">
        <title>Complete genome sequence of Corynebacterium urogenitalis DSM 108747, isolated from the genital tract of a cow.</title>
        <authorList>
            <person name="Ruckert C."/>
            <person name="Ballas P."/>
            <person name="Wagener K."/>
            <person name="Drillich M."/>
            <person name="Kaempfer P."/>
            <person name="Busse H.-J."/>
            <person name="Ehling-Schulz M."/>
        </authorList>
    </citation>
    <scope>NUCLEOTIDE SEQUENCE [LARGE SCALE GENOMIC DNA]</scope>
    <source>
        <strain evidence="3">LMM 1652</strain>
    </source>
</reference>
<proteinExistence type="predicted"/>
<dbReference type="Proteomes" id="UP000326711">
    <property type="component" value="Chromosome"/>
</dbReference>
<sequence>MNVTAHQRHGKAWGPDAATLRFAVNQPLTTGQLWSIAVKSMFTWKIVTWLVVFPSLFFYLLILGDEGLRSPKGILIIVLFSVSLGLAPWTSGWDYSTYRTFGLKTRQIRIVAYMVMVTIILIVQVLTWVIGWAIGLDNRNAWILIGLVSMAHVVCICTEYSRVAPEKSEVSGDSLAAVADTNDEDAEEDQEAEASDPLVVFLWGKILTGGIWCTAAMVVAVVAGFLWWMFTSEEEGVVTMGVTYAATSVSVLIACVAGLGTGLRGWITFGGKKKTWVAQMFRATLPWIAIGPVMHLFAGALLYFGTQRGWRLGFTLHRSAGETMAILACTGLATVAVIVGMSWAGLVGEMQLSGWVKYLSAYLFIGAVGAFVAVVNLLAVWQLNTSGTWGTWLVIAVLVSMAAGVLAVGGAILWAMIPRLDLSGESVKDNLGM</sequence>
<organism evidence="2 3">
    <name type="scientific">Corynebacterium urogenitale</name>
    <dbReference type="NCBI Taxonomy" id="2487892"/>
    <lineage>
        <taxon>Bacteria</taxon>
        <taxon>Bacillati</taxon>
        <taxon>Actinomycetota</taxon>
        <taxon>Actinomycetes</taxon>
        <taxon>Mycobacteriales</taxon>
        <taxon>Corynebacteriaceae</taxon>
        <taxon>Corynebacterium</taxon>
    </lineage>
</organism>
<keyword evidence="1" id="KW-0812">Transmembrane</keyword>
<keyword evidence="1" id="KW-1133">Transmembrane helix</keyword>
<dbReference type="KEGG" id="cuo:CUROG_00790"/>
<feature type="transmembrane region" description="Helical" evidence="1">
    <location>
        <begin position="74"/>
        <end position="90"/>
    </location>
</feature>
<feature type="transmembrane region" description="Helical" evidence="1">
    <location>
        <begin position="324"/>
        <end position="347"/>
    </location>
</feature>
<feature type="transmembrane region" description="Helical" evidence="1">
    <location>
        <begin position="42"/>
        <end position="62"/>
    </location>
</feature>
<feature type="transmembrane region" description="Helical" evidence="1">
    <location>
        <begin position="211"/>
        <end position="230"/>
    </location>
</feature>
<dbReference type="EMBL" id="CP045032">
    <property type="protein sequence ID" value="QFQ01562.1"/>
    <property type="molecule type" value="Genomic_DNA"/>
</dbReference>
<keyword evidence="1" id="KW-0472">Membrane</keyword>
<name>A0A5J6Z5T3_9CORY</name>
<dbReference type="RefSeq" id="WP_151902049.1">
    <property type="nucleotide sequence ID" value="NZ_CP045032.1"/>
</dbReference>
<evidence type="ECO:0000313" key="3">
    <source>
        <dbReference type="Proteomes" id="UP000326711"/>
    </source>
</evidence>
<feature type="transmembrane region" description="Helical" evidence="1">
    <location>
        <begin position="242"/>
        <end position="263"/>
    </location>
</feature>
<feature type="transmembrane region" description="Helical" evidence="1">
    <location>
        <begin position="389"/>
        <end position="417"/>
    </location>
</feature>
<dbReference type="AlphaFoldDB" id="A0A5J6Z5T3"/>
<protein>
    <submittedName>
        <fullName evidence="2">Uncharacterized protein</fullName>
    </submittedName>
</protein>